<gene>
    <name evidence="1" type="ORF">H5410_049301</name>
</gene>
<organism evidence="1 2">
    <name type="scientific">Solanum commersonii</name>
    <name type="common">Commerson's wild potato</name>
    <name type="synonym">Commerson's nightshade</name>
    <dbReference type="NCBI Taxonomy" id="4109"/>
    <lineage>
        <taxon>Eukaryota</taxon>
        <taxon>Viridiplantae</taxon>
        <taxon>Streptophyta</taxon>
        <taxon>Embryophyta</taxon>
        <taxon>Tracheophyta</taxon>
        <taxon>Spermatophyta</taxon>
        <taxon>Magnoliopsida</taxon>
        <taxon>eudicotyledons</taxon>
        <taxon>Gunneridae</taxon>
        <taxon>Pentapetalae</taxon>
        <taxon>asterids</taxon>
        <taxon>lamiids</taxon>
        <taxon>Solanales</taxon>
        <taxon>Solanaceae</taxon>
        <taxon>Solanoideae</taxon>
        <taxon>Solaneae</taxon>
        <taxon>Solanum</taxon>
    </lineage>
</organism>
<accession>A0A9J5WSK8</accession>
<evidence type="ECO:0000313" key="1">
    <source>
        <dbReference type="EMBL" id="KAG5578674.1"/>
    </source>
</evidence>
<dbReference type="AlphaFoldDB" id="A0A9J5WSK8"/>
<proteinExistence type="predicted"/>
<sequence>MGFTYSGDRLTFKTGHYGREGQLLNREVYLLRESFDLENGPFWPRGTTGSIGKVLTDVQVKFCKNEIGILDNQKIHGL</sequence>
<name>A0A9J5WSK8_SOLCO</name>
<reference evidence="1 2" key="1">
    <citation type="submission" date="2020-09" db="EMBL/GenBank/DDBJ databases">
        <title>De no assembly of potato wild relative species, Solanum commersonii.</title>
        <authorList>
            <person name="Cho K."/>
        </authorList>
    </citation>
    <scope>NUCLEOTIDE SEQUENCE [LARGE SCALE GENOMIC DNA]</scope>
    <source>
        <strain evidence="1">LZ3.2</strain>
        <tissue evidence="1">Leaf</tissue>
    </source>
</reference>
<dbReference type="Proteomes" id="UP000824120">
    <property type="component" value="Chromosome 10"/>
</dbReference>
<protein>
    <submittedName>
        <fullName evidence="1">Uncharacterized protein</fullName>
    </submittedName>
</protein>
<evidence type="ECO:0000313" key="2">
    <source>
        <dbReference type="Proteomes" id="UP000824120"/>
    </source>
</evidence>
<dbReference type="EMBL" id="JACXVP010000010">
    <property type="protein sequence ID" value="KAG5578674.1"/>
    <property type="molecule type" value="Genomic_DNA"/>
</dbReference>
<comment type="caution">
    <text evidence="1">The sequence shown here is derived from an EMBL/GenBank/DDBJ whole genome shotgun (WGS) entry which is preliminary data.</text>
</comment>
<keyword evidence="2" id="KW-1185">Reference proteome</keyword>